<evidence type="ECO:0000259" key="7">
    <source>
        <dbReference type="Pfam" id="PF10277"/>
    </source>
</evidence>
<feature type="transmembrane region" description="Helical" evidence="6">
    <location>
        <begin position="116"/>
        <end position="138"/>
    </location>
</feature>
<dbReference type="InterPro" id="IPR050911">
    <property type="entry name" value="DRAM/TMEM150_Autophagy_Mod"/>
</dbReference>
<evidence type="ECO:0000256" key="4">
    <source>
        <dbReference type="ARBA" id="ARBA00022989"/>
    </source>
</evidence>
<evidence type="ECO:0000256" key="3">
    <source>
        <dbReference type="ARBA" id="ARBA00022692"/>
    </source>
</evidence>
<accession>A0A8S1CXY6</accession>
<dbReference type="PANTHER" id="PTHR21324:SF2">
    <property type="entry name" value="EG:22E5.9 PROTEIN"/>
    <property type="match status" value="1"/>
</dbReference>
<comment type="caution">
    <text evidence="8">The sequence shown here is derived from an EMBL/GenBank/DDBJ whole genome shotgun (WGS) entry which is preliminary data.</text>
</comment>
<sequence>MPHANLEYVPIVLGTLLPVTFIWTYIIAVSLRHVEPGFPYISHAGSDIPESCVFGQLLNICAAMMTLCVYIRHKQLLSQNAPYRPPSRLLKAALWTGWVSSLGVSIVANFQLDSLIIFHGIGAGLAFGVGIPFLWIQVVCTSYDPPSSLSKAVLKTRIAFAATASICFLLVLVGLVTSYVLLGLGKNYNTLCSAGEWVAIHLTDFRD</sequence>
<feature type="domain" description="CWH43-like N-terminal" evidence="7">
    <location>
        <begin position="7"/>
        <end position="200"/>
    </location>
</feature>
<feature type="transmembrane region" description="Helical" evidence="6">
    <location>
        <begin position="53"/>
        <end position="71"/>
    </location>
</feature>
<dbReference type="AlphaFoldDB" id="A0A8S1CXY6"/>
<dbReference type="OrthoDB" id="191706at2759"/>
<feature type="transmembrane region" description="Helical" evidence="6">
    <location>
        <begin position="92"/>
        <end position="110"/>
    </location>
</feature>
<name>A0A8S1CXY6_9INSE</name>
<feature type="transmembrane region" description="Helical" evidence="6">
    <location>
        <begin position="12"/>
        <end position="33"/>
    </location>
</feature>
<keyword evidence="3 6" id="KW-0812">Transmembrane</keyword>
<evidence type="ECO:0000256" key="2">
    <source>
        <dbReference type="ARBA" id="ARBA00006565"/>
    </source>
</evidence>
<keyword evidence="5 6" id="KW-0472">Membrane</keyword>
<gene>
    <name evidence="8" type="ORF">CLODIP_2_CD04830</name>
</gene>
<evidence type="ECO:0000313" key="9">
    <source>
        <dbReference type="Proteomes" id="UP000494165"/>
    </source>
</evidence>
<keyword evidence="4 6" id="KW-1133">Transmembrane helix</keyword>
<dbReference type="Proteomes" id="UP000494165">
    <property type="component" value="Unassembled WGS sequence"/>
</dbReference>
<comment type="subcellular location">
    <subcellularLocation>
        <location evidence="1">Endomembrane system</location>
        <topology evidence="1">Multi-pass membrane protein</topology>
    </subcellularLocation>
</comment>
<evidence type="ECO:0000256" key="1">
    <source>
        <dbReference type="ARBA" id="ARBA00004127"/>
    </source>
</evidence>
<proteinExistence type="inferred from homology"/>
<reference evidence="8 9" key="1">
    <citation type="submission" date="2020-04" db="EMBL/GenBank/DDBJ databases">
        <authorList>
            <person name="Alioto T."/>
            <person name="Alioto T."/>
            <person name="Gomez Garrido J."/>
        </authorList>
    </citation>
    <scope>NUCLEOTIDE SEQUENCE [LARGE SCALE GENOMIC DNA]</scope>
</reference>
<dbReference type="GO" id="GO:0012505">
    <property type="term" value="C:endomembrane system"/>
    <property type="evidence" value="ECO:0007669"/>
    <property type="project" value="UniProtKB-SubCell"/>
</dbReference>
<dbReference type="PANTHER" id="PTHR21324">
    <property type="entry name" value="FASTING-INDUCIBLE INTEGRAL MEMBRANE PROTEIN TM6P1-RELATED"/>
    <property type="match status" value="1"/>
</dbReference>
<feature type="transmembrane region" description="Helical" evidence="6">
    <location>
        <begin position="158"/>
        <end position="181"/>
    </location>
</feature>
<dbReference type="EMBL" id="CADEPI010000103">
    <property type="protein sequence ID" value="CAB3374752.1"/>
    <property type="molecule type" value="Genomic_DNA"/>
</dbReference>
<evidence type="ECO:0000256" key="6">
    <source>
        <dbReference type="SAM" id="Phobius"/>
    </source>
</evidence>
<evidence type="ECO:0000256" key="5">
    <source>
        <dbReference type="ARBA" id="ARBA00023136"/>
    </source>
</evidence>
<organism evidence="8 9">
    <name type="scientific">Cloeon dipterum</name>
    <dbReference type="NCBI Taxonomy" id="197152"/>
    <lineage>
        <taxon>Eukaryota</taxon>
        <taxon>Metazoa</taxon>
        <taxon>Ecdysozoa</taxon>
        <taxon>Arthropoda</taxon>
        <taxon>Hexapoda</taxon>
        <taxon>Insecta</taxon>
        <taxon>Pterygota</taxon>
        <taxon>Palaeoptera</taxon>
        <taxon>Ephemeroptera</taxon>
        <taxon>Pisciforma</taxon>
        <taxon>Baetidae</taxon>
        <taxon>Cloeon</taxon>
    </lineage>
</organism>
<protein>
    <recommendedName>
        <fullName evidence="7">CWH43-like N-terminal domain-containing protein</fullName>
    </recommendedName>
</protein>
<dbReference type="InterPro" id="IPR019402">
    <property type="entry name" value="CWH43_N"/>
</dbReference>
<dbReference type="Pfam" id="PF10277">
    <property type="entry name" value="Frag1"/>
    <property type="match status" value="1"/>
</dbReference>
<evidence type="ECO:0000313" key="8">
    <source>
        <dbReference type="EMBL" id="CAB3374752.1"/>
    </source>
</evidence>
<comment type="similarity">
    <text evidence="2">Belongs to the DRAM/TMEM150 family.</text>
</comment>
<keyword evidence="9" id="KW-1185">Reference proteome</keyword>